<dbReference type="Proteomes" id="UP000016498">
    <property type="component" value="Unassembled WGS sequence"/>
</dbReference>
<dbReference type="RefSeq" id="WP_021605312.1">
    <property type="nucleotide sequence ID" value="NZ_KE951575.1"/>
</dbReference>
<gene>
    <name evidence="1" type="ORF">HMPREF1549_00571</name>
</gene>
<reference evidence="1 2" key="1">
    <citation type="submission" date="2013-06" db="EMBL/GenBank/DDBJ databases">
        <authorList>
            <person name="Weinstock G."/>
            <person name="Sodergren E."/>
            <person name="Lobos E.A."/>
            <person name="Fulton L."/>
            <person name="Fulton R."/>
            <person name="Courtney L."/>
            <person name="Fronick C."/>
            <person name="O'Laughlin M."/>
            <person name="Godfrey J."/>
            <person name="Wilson R.M."/>
            <person name="Miner T."/>
            <person name="Farmer C."/>
            <person name="Delehaunty K."/>
            <person name="Cordes M."/>
            <person name="Minx P."/>
            <person name="Tomlinson C."/>
            <person name="Chen J."/>
            <person name="Wollam A."/>
            <person name="Pepin K.H."/>
            <person name="Bhonagiri V."/>
            <person name="Zhang X."/>
            <person name="Warren W."/>
            <person name="Mitreva M."/>
            <person name="Mardis E.R."/>
            <person name="Wilson R.K."/>
        </authorList>
    </citation>
    <scope>NUCLEOTIDE SEQUENCE [LARGE SCALE GENOMIC DNA]</scope>
    <source>
        <strain evidence="1 2">F0510</strain>
    </source>
</reference>
<name>U1RPI9_9ACTO</name>
<dbReference type="AlphaFoldDB" id="U1RPI9"/>
<organism evidence="1 2">
    <name type="scientific">Actinomyces johnsonii F0510</name>
    <dbReference type="NCBI Taxonomy" id="1227262"/>
    <lineage>
        <taxon>Bacteria</taxon>
        <taxon>Bacillati</taxon>
        <taxon>Actinomycetota</taxon>
        <taxon>Actinomycetes</taxon>
        <taxon>Actinomycetales</taxon>
        <taxon>Actinomycetaceae</taxon>
        <taxon>Actinomyces</taxon>
    </lineage>
</organism>
<comment type="caution">
    <text evidence="1">The sequence shown here is derived from an EMBL/GenBank/DDBJ whole genome shotgun (WGS) entry which is preliminary data.</text>
</comment>
<evidence type="ECO:0000313" key="2">
    <source>
        <dbReference type="Proteomes" id="UP000016498"/>
    </source>
</evidence>
<dbReference type="PATRIC" id="fig|1227262.3.peg.452"/>
<accession>U1RPI9</accession>
<sequence length="82" mass="8308">MLGLIGRRCGLSDAHANADGDCFGVAVTYSYADSHSDAHPDTEPYAIAYAIAEPDDAGLYARTFGGAGCSGTRADAGCGCSE</sequence>
<dbReference type="HOGENOM" id="CLU_2550717_0_0_11"/>
<dbReference type="EMBL" id="AWSD01000059">
    <property type="protein sequence ID" value="ERH21573.1"/>
    <property type="molecule type" value="Genomic_DNA"/>
</dbReference>
<evidence type="ECO:0000313" key="1">
    <source>
        <dbReference type="EMBL" id="ERH21573.1"/>
    </source>
</evidence>
<protein>
    <submittedName>
        <fullName evidence="1">Uncharacterized protein</fullName>
    </submittedName>
</protein>
<proteinExistence type="predicted"/>